<dbReference type="SUPFAM" id="SSF51556">
    <property type="entry name" value="Metallo-dependent hydrolases"/>
    <property type="match status" value="1"/>
</dbReference>
<feature type="region of interest" description="Disordered" evidence="2">
    <location>
        <begin position="1"/>
        <end position="43"/>
    </location>
</feature>
<evidence type="ECO:0000256" key="1">
    <source>
        <dbReference type="ARBA" id="ARBA00022801"/>
    </source>
</evidence>
<dbReference type="OrthoDB" id="10258955at2759"/>
<dbReference type="PANTHER" id="PTHR11113:SF14">
    <property type="entry name" value="N-ACETYLGLUCOSAMINE-6-PHOSPHATE DEACETYLASE"/>
    <property type="match status" value="1"/>
</dbReference>
<keyword evidence="4" id="KW-1185">Reference proteome</keyword>
<evidence type="ECO:0000256" key="2">
    <source>
        <dbReference type="SAM" id="MobiDB-lite"/>
    </source>
</evidence>
<reference evidence="4" key="1">
    <citation type="submission" date="2015-02" db="EMBL/GenBank/DDBJ databases">
        <authorList>
            <person name="Gon?alves P."/>
        </authorList>
    </citation>
    <scope>NUCLEOTIDE SEQUENCE [LARGE SCALE GENOMIC DNA]</scope>
</reference>
<feature type="region of interest" description="Disordered" evidence="2">
    <location>
        <begin position="562"/>
        <end position="593"/>
    </location>
</feature>
<keyword evidence="1" id="KW-0378">Hydrolase</keyword>
<feature type="non-terminal residue" evidence="3">
    <location>
        <position position="1"/>
    </location>
</feature>
<accession>A0A0D6ESR9</accession>
<dbReference type="GO" id="GO:0008448">
    <property type="term" value="F:N-acetylglucosamine-6-phosphate deacetylase activity"/>
    <property type="evidence" value="ECO:0007669"/>
    <property type="project" value="TreeGrafter"/>
</dbReference>
<feature type="compositionally biased region" description="Low complexity" evidence="2">
    <location>
        <begin position="34"/>
        <end position="43"/>
    </location>
</feature>
<name>A0A0D6ESR9_SPOSA</name>
<dbReference type="PANTHER" id="PTHR11113">
    <property type="entry name" value="N-ACETYLGLUCOSAMINE-6-PHOSPHATE DEACETYLASE"/>
    <property type="match status" value="1"/>
</dbReference>
<feature type="compositionally biased region" description="Low complexity" evidence="2">
    <location>
        <begin position="1"/>
        <end position="13"/>
    </location>
</feature>
<dbReference type="InterPro" id="IPR032466">
    <property type="entry name" value="Metal_Hydrolase"/>
</dbReference>
<dbReference type="Proteomes" id="UP000243876">
    <property type="component" value="Unassembled WGS sequence"/>
</dbReference>
<sequence>MGRPPTSNSPSSSSDDEEKAKLASRGSSKRRQLRSTSTSSSTNPISSIALVLAALLLWRFSETLAGSVGAHETRGTRLRDLSEAGQAQWEETIDRCSTLHDKPGVPASFWNRTQSDRFVAGTPPVLIRNATVWTGLHDGKQVLYNYDVLLGRGLILGIGEGLNAQGLKVVDAKGAWLTPGIVDMHSHIGVDSLPELSGSDDTNSVAAPILPHLRSLDGINTHDLAYRRTVAGGVTTSLVLPGSANSIGGQAFPIKLRPTKERTPDSLVIEMPWNVKLPSGERRKKGDPPRWRHMKMACGEVRSPGFFLSRLSPRPKKTYARFLHPLAYKNIRRVHHQTRLDLSWNFRSAFDSARTLKRKQEAFCSRALAAHARGEVEEGEFPDDLKLEALVDVLRGKVLVNTHCYESTDLDAMVRHTHEFEFPIAAFHHAHEAYLVPDLLKQAYGSHTPAVALFATNARYKREAWRGSEYAPKVLSENNITSDHPVTDSRYLLFEAQQAHHFGLPAHVALSAVTTSPARIAGLAHRVGSLQLNHDADVVLWSSHPLSLGATPQQVWIDGVPQLEKPHPLPSPAEDEIERRNGPASASLPESYDPLREQDDGFDFDGEAGEGKEWVKQVKFVNVKEALLPSKAKERGLVSLAEQEGIEGLFEVIVKEGRVTCLQKTCKSEMSASRRIRVVDLKGGSLLPPFVGFGPALGLTEMISVILLFFSLHSRPSLLQLTCPPGDRSQEKTTTDAPVYDPLFSGELSRTQQKWGPNVAVRAVDGISFGGKHLQVAEQSGVGKAVTAPLGNGLFRGVSVAFRTGAKNVLEPGAILSEDVALHVTIGSLALLCYPSPPVLPDLVPGTGHYKASQTPSISTEIAELRGLLLDGLVSDPTASPASVRPTWPAQNYFARVAKGDLPLVINAWKADVLASLVKLKREIENKGGRPGKLRWIIHGGQEAHLIADELAAAHIGVILSPPRSFPESWDERRALPGPPLTEHAATTILHEAGVKLALGIPEEWMTRTLLFEAAWAQRLSRGHVSRAEAISWISTNLDDLLGSLEEHASSEGEDDKVEFVAFERDPFEFGSRMVAMSKQGGVELRL</sequence>
<evidence type="ECO:0000313" key="4">
    <source>
        <dbReference type="Proteomes" id="UP000243876"/>
    </source>
</evidence>
<dbReference type="EMBL" id="CENE01000043">
    <property type="protein sequence ID" value="CEQ43009.1"/>
    <property type="molecule type" value="Genomic_DNA"/>
</dbReference>
<dbReference type="InterPro" id="IPR011059">
    <property type="entry name" value="Metal-dep_hydrolase_composite"/>
</dbReference>
<dbReference type="GO" id="GO:0006046">
    <property type="term" value="P:N-acetylglucosamine catabolic process"/>
    <property type="evidence" value="ECO:0007669"/>
    <property type="project" value="TreeGrafter"/>
</dbReference>
<proteinExistence type="predicted"/>
<gene>
    <name evidence="3" type="primary">SPOSA6832_04872</name>
</gene>
<evidence type="ECO:0000313" key="3">
    <source>
        <dbReference type="EMBL" id="CEQ43009.1"/>
    </source>
</evidence>
<dbReference type="AlphaFoldDB" id="A0A0D6ESR9"/>
<dbReference type="Gene3D" id="3.20.20.140">
    <property type="entry name" value="Metal-dependent hydrolases"/>
    <property type="match status" value="2"/>
</dbReference>
<dbReference type="SUPFAM" id="SSF51338">
    <property type="entry name" value="Composite domain of metallo-dependent hydrolases"/>
    <property type="match status" value="1"/>
</dbReference>
<organism evidence="3 4">
    <name type="scientific">Sporidiobolus salmonicolor</name>
    <name type="common">Yeast-like fungus</name>
    <name type="synonym">Sporobolomyces salmonicolor</name>
    <dbReference type="NCBI Taxonomy" id="5005"/>
    <lineage>
        <taxon>Eukaryota</taxon>
        <taxon>Fungi</taxon>
        <taxon>Dikarya</taxon>
        <taxon>Basidiomycota</taxon>
        <taxon>Pucciniomycotina</taxon>
        <taxon>Microbotryomycetes</taxon>
        <taxon>Sporidiobolales</taxon>
        <taxon>Sporidiobolaceae</taxon>
        <taxon>Sporobolomyces</taxon>
    </lineage>
</organism>
<protein>
    <submittedName>
        <fullName evidence="3">SPOSA6832_04872-mRNA-1:cds</fullName>
    </submittedName>
</protein>